<keyword evidence="1" id="KW-0812">Transmembrane</keyword>
<comment type="caution">
    <text evidence="2">The sequence shown here is derived from an EMBL/GenBank/DDBJ whole genome shotgun (WGS) entry which is preliminary data.</text>
</comment>
<sequence length="45" mass="5503">MKEKDEVMKKLKIIEHKMDALFRSWIIVMFFILLIMITLMLQYGL</sequence>
<dbReference type="AlphaFoldDB" id="A0A0F9SDZ5"/>
<evidence type="ECO:0000256" key="1">
    <source>
        <dbReference type="SAM" id="Phobius"/>
    </source>
</evidence>
<keyword evidence="1" id="KW-0472">Membrane</keyword>
<protein>
    <submittedName>
        <fullName evidence="2">Uncharacterized protein</fullName>
    </submittedName>
</protein>
<reference evidence="2" key="1">
    <citation type="journal article" date="2015" name="Nature">
        <title>Complex archaea that bridge the gap between prokaryotes and eukaryotes.</title>
        <authorList>
            <person name="Spang A."/>
            <person name="Saw J.H."/>
            <person name="Jorgensen S.L."/>
            <person name="Zaremba-Niedzwiedzka K."/>
            <person name="Martijn J."/>
            <person name="Lind A.E."/>
            <person name="van Eijk R."/>
            <person name="Schleper C."/>
            <person name="Guy L."/>
            <person name="Ettema T.J."/>
        </authorList>
    </citation>
    <scope>NUCLEOTIDE SEQUENCE</scope>
</reference>
<keyword evidence="1" id="KW-1133">Transmembrane helix</keyword>
<accession>A0A0F9SDZ5</accession>
<gene>
    <name evidence="2" type="ORF">LCGC14_0863000</name>
</gene>
<organism evidence="2">
    <name type="scientific">marine sediment metagenome</name>
    <dbReference type="NCBI Taxonomy" id="412755"/>
    <lineage>
        <taxon>unclassified sequences</taxon>
        <taxon>metagenomes</taxon>
        <taxon>ecological metagenomes</taxon>
    </lineage>
</organism>
<evidence type="ECO:0000313" key="2">
    <source>
        <dbReference type="EMBL" id="KKN27613.1"/>
    </source>
</evidence>
<name>A0A0F9SDZ5_9ZZZZ</name>
<dbReference type="EMBL" id="LAZR01002622">
    <property type="protein sequence ID" value="KKN27613.1"/>
    <property type="molecule type" value="Genomic_DNA"/>
</dbReference>
<feature type="transmembrane region" description="Helical" evidence="1">
    <location>
        <begin position="21"/>
        <end position="43"/>
    </location>
</feature>
<proteinExistence type="predicted"/>